<keyword evidence="2" id="KW-1185">Reference proteome</keyword>
<dbReference type="RefSeq" id="WP_259053605.1">
    <property type="nucleotide sequence ID" value="NZ_JANUCT010000001.1"/>
</dbReference>
<sequence length="546" mass="61604">MASKKDKKQATMFPDEVDVKNGEVTMLYVPVSISYLARNLALCSLSAREGDKLTGYTETVPSEDLEHCALDESQPVIVRVSVPQGTATDQNGAYEIKAPLPCSSIKEIVFQSEDMKNELGDRLRMFADVPLHLFDLAVRPGCFDDAFTFDQERMAGDANESSVHNPVMDELGKLGGVLASIKFMLQKTRDHDEHAEKLLSTLSSRDELGINAYEVAVGTDNRNYEELDALAWKSVWNIVRERGINRGVTPNHILSGADNLTGELSQQNAEKIHKWIDYVKRIQDGDKEIPTRLDDSSTPALRAALAFMFTKKIEAIESFQNDHRLGATVQFLVYVLGGLYEGLGRFHAGLKGKTREELDTFSEMLIDLYSGKPKKLSYSEIDSTEYYSTVDTVYYGDKCFLSRDIKLDSSHLMLIALARGQNYRVGYNVEAASYYIEPLGGGEKEKKQKIYFEILDKKPGDETSIVRYYTPLRKLGKKGLLKKEYEEYLSGAWQSGLALAITEISGANYLVVYWLQPISTFDDEEFQYLVSRFSNFYSYYEVDTDI</sequence>
<accession>A0AAE3HJ89</accession>
<dbReference type="Proteomes" id="UP001204445">
    <property type="component" value="Unassembled WGS sequence"/>
</dbReference>
<dbReference type="AlphaFoldDB" id="A0AAE3HJ89"/>
<name>A0AAE3HJ89_9GAMM</name>
<organism evidence="1 2">
    <name type="scientific">Methylohalomonas lacus</name>
    <dbReference type="NCBI Taxonomy" id="398773"/>
    <lineage>
        <taxon>Bacteria</taxon>
        <taxon>Pseudomonadati</taxon>
        <taxon>Pseudomonadota</taxon>
        <taxon>Gammaproteobacteria</taxon>
        <taxon>Methylohalomonadales</taxon>
        <taxon>Methylohalomonadaceae</taxon>
        <taxon>Methylohalomonas</taxon>
    </lineage>
</organism>
<evidence type="ECO:0000313" key="2">
    <source>
        <dbReference type="Proteomes" id="UP001204445"/>
    </source>
</evidence>
<comment type="caution">
    <text evidence="1">The sequence shown here is derived from an EMBL/GenBank/DDBJ whole genome shotgun (WGS) entry which is preliminary data.</text>
</comment>
<protein>
    <submittedName>
        <fullName evidence="1">Uncharacterized protein</fullName>
    </submittedName>
</protein>
<dbReference type="EMBL" id="JANUCT010000001">
    <property type="protein sequence ID" value="MCS3902193.1"/>
    <property type="molecule type" value="Genomic_DNA"/>
</dbReference>
<reference evidence="1" key="1">
    <citation type="submission" date="2022-08" db="EMBL/GenBank/DDBJ databases">
        <title>Genomic Encyclopedia of Type Strains, Phase III (KMG-III): the genomes of soil and plant-associated and newly described type strains.</title>
        <authorList>
            <person name="Whitman W."/>
        </authorList>
    </citation>
    <scope>NUCLEOTIDE SEQUENCE</scope>
    <source>
        <strain evidence="1">HMT 1</strain>
    </source>
</reference>
<gene>
    <name evidence="1" type="ORF">J2T55_000185</name>
</gene>
<evidence type="ECO:0000313" key="1">
    <source>
        <dbReference type="EMBL" id="MCS3902193.1"/>
    </source>
</evidence>
<proteinExistence type="predicted"/>